<dbReference type="Proteomes" id="UP000515161">
    <property type="component" value="Unplaced"/>
</dbReference>
<dbReference type="PANTHER" id="PTHR22750">
    <property type="entry name" value="G-PROTEIN COUPLED RECEPTOR"/>
    <property type="match status" value="1"/>
</dbReference>
<keyword evidence="3 9" id="KW-0812">Transmembrane</keyword>
<dbReference type="PROSITE" id="PS00237">
    <property type="entry name" value="G_PROTEIN_RECEP_F1_1"/>
    <property type="match status" value="1"/>
</dbReference>
<keyword evidence="6 10" id="KW-0472">Membrane</keyword>
<sequence>MSYLSGHASAEAAVSISPDSMNSHEPPTESIMRPRVMGFILSIASGLIISTNLLVAAALLKLLLKKRSQSWVFVLNLALADALVGVAITGLATEDFNVNSVTSDPPTNSEPPARAQGKIRCLMRMAFVTSPCTASIMSMFLISLDRYAAIKMPLRYSQLAGKGTAVGSLLALWISSPHPGVLPVMVRQLQAKDYGGYCAFFSVINHMGIIMLFSACFFPVLSVFVYIYLDILKIACSHQKQICQVSRPVARTGDRQDYENHHHQPHQQLRSHYWSHVKALRTVGVLVGCFLVLWCPFFVACIVHLLCESCQLKGVLENYLWLLGLSNSLINPLVYAFWQREVRLQLASLCSCFRALAARPPCFTERCDPQPPVLNQAGAPAGENLNPGRCCGRFQSTTRPNCATICLHRIVKGTSEKVATKTWLDRESLLISDNGNY</sequence>
<organism evidence="12 13">
    <name type="scientific">Gymnodraco acuticeps</name>
    <name type="common">Antarctic dragonfish</name>
    <dbReference type="NCBI Taxonomy" id="8218"/>
    <lineage>
        <taxon>Eukaryota</taxon>
        <taxon>Metazoa</taxon>
        <taxon>Chordata</taxon>
        <taxon>Craniata</taxon>
        <taxon>Vertebrata</taxon>
        <taxon>Euteleostomi</taxon>
        <taxon>Actinopterygii</taxon>
        <taxon>Neopterygii</taxon>
        <taxon>Teleostei</taxon>
        <taxon>Neoteleostei</taxon>
        <taxon>Acanthomorphata</taxon>
        <taxon>Eupercaria</taxon>
        <taxon>Perciformes</taxon>
        <taxon>Notothenioidei</taxon>
        <taxon>Bathydraconidae</taxon>
        <taxon>Gymnodraco</taxon>
    </lineage>
</organism>
<evidence type="ECO:0000256" key="7">
    <source>
        <dbReference type="ARBA" id="ARBA00023170"/>
    </source>
</evidence>
<keyword evidence="12" id="KW-1185">Reference proteome</keyword>
<dbReference type="InParanoid" id="A0A6P8UGW7"/>
<evidence type="ECO:0000313" key="12">
    <source>
        <dbReference type="Proteomes" id="UP000515161"/>
    </source>
</evidence>
<keyword evidence="2" id="KW-1003">Cell membrane</keyword>
<comment type="similarity">
    <text evidence="9">Belongs to the G-protein coupled receptor 1 family.</text>
</comment>
<evidence type="ECO:0000256" key="4">
    <source>
        <dbReference type="ARBA" id="ARBA00022989"/>
    </source>
</evidence>
<feature type="domain" description="G-protein coupled receptors family 1 profile" evidence="11">
    <location>
        <begin position="51"/>
        <end position="335"/>
    </location>
</feature>
<keyword evidence="8 9" id="KW-0807">Transducer</keyword>
<evidence type="ECO:0000256" key="8">
    <source>
        <dbReference type="ARBA" id="ARBA00023224"/>
    </source>
</evidence>
<dbReference type="Gene3D" id="1.20.1070.10">
    <property type="entry name" value="Rhodopsin 7-helix transmembrane proteins"/>
    <property type="match status" value="1"/>
</dbReference>
<dbReference type="GO" id="GO:0004930">
    <property type="term" value="F:G protein-coupled receptor activity"/>
    <property type="evidence" value="ECO:0007669"/>
    <property type="project" value="UniProtKB-KW"/>
</dbReference>
<dbReference type="RefSeq" id="XP_034076388.1">
    <property type="nucleotide sequence ID" value="XM_034220497.1"/>
</dbReference>
<dbReference type="SUPFAM" id="SSF81321">
    <property type="entry name" value="Family A G protein-coupled receptor-like"/>
    <property type="match status" value="1"/>
</dbReference>
<evidence type="ECO:0000256" key="9">
    <source>
        <dbReference type="RuleBase" id="RU000688"/>
    </source>
</evidence>
<dbReference type="PRINTS" id="PR00237">
    <property type="entry name" value="GPCRRHODOPSN"/>
</dbReference>
<dbReference type="GO" id="GO:0005886">
    <property type="term" value="C:plasma membrane"/>
    <property type="evidence" value="ECO:0007669"/>
    <property type="project" value="UniProtKB-SubCell"/>
</dbReference>
<comment type="subcellular location">
    <subcellularLocation>
        <location evidence="1">Cell membrane</location>
        <topology evidence="1">Multi-pass membrane protein</topology>
    </subcellularLocation>
</comment>
<feature type="transmembrane region" description="Helical" evidence="10">
    <location>
        <begin position="72"/>
        <end position="92"/>
    </location>
</feature>
<keyword evidence="5 9" id="KW-0297">G-protein coupled receptor</keyword>
<accession>A0A6P8UGW7</accession>
<gene>
    <name evidence="13" type="primary">LOC117548963</name>
</gene>
<evidence type="ECO:0000256" key="10">
    <source>
        <dbReference type="SAM" id="Phobius"/>
    </source>
</evidence>
<evidence type="ECO:0000313" key="13">
    <source>
        <dbReference type="RefSeq" id="XP_034076388.1"/>
    </source>
</evidence>
<feature type="transmembrane region" description="Helical" evidence="10">
    <location>
        <begin position="194"/>
        <end position="227"/>
    </location>
</feature>
<reference evidence="13" key="1">
    <citation type="submission" date="2025-08" db="UniProtKB">
        <authorList>
            <consortium name="RefSeq"/>
        </authorList>
    </citation>
    <scope>IDENTIFICATION</scope>
</reference>
<keyword evidence="7 9" id="KW-0675">Receptor</keyword>
<evidence type="ECO:0000256" key="3">
    <source>
        <dbReference type="ARBA" id="ARBA00022692"/>
    </source>
</evidence>
<dbReference type="AlphaFoldDB" id="A0A6P8UGW7"/>
<evidence type="ECO:0000256" key="5">
    <source>
        <dbReference type="ARBA" id="ARBA00023040"/>
    </source>
</evidence>
<name>A0A6P8UGW7_GYMAC</name>
<protein>
    <submittedName>
        <fullName evidence="13">LOW QUALITY PROTEIN: glucose-dependent insulinotropic receptor</fullName>
    </submittedName>
</protein>
<dbReference type="GeneID" id="117548963"/>
<dbReference type="InterPro" id="IPR000276">
    <property type="entry name" value="GPCR_Rhodpsn"/>
</dbReference>
<feature type="transmembrane region" description="Helical" evidence="10">
    <location>
        <begin position="122"/>
        <end position="144"/>
    </location>
</feature>
<dbReference type="OrthoDB" id="10011551at2759"/>
<evidence type="ECO:0000256" key="2">
    <source>
        <dbReference type="ARBA" id="ARBA00022475"/>
    </source>
</evidence>
<evidence type="ECO:0000259" key="11">
    <source>
        <dbReference type="PROSITE" id="PS50262"/>
    </source>
</evidence>
<evidence type="ECO:0000256" key="6">
    <source>
        <dbReference type="ARBA" id="ARBA00023136"/>
    </source>
</evidence>
<evidence type="ECO:0000256" key="1">
    <source>
        <dbReference type="ARBA" id="ARBA00004651"/>
    </source>
</evidence>
<dbReference type="InterPro" id="IPR017452">
    <property type="entry name" value="GPCR_Rhodpsn_7TM"/>
</dbReference>
<proteinExistence type="inferred from homology"/>
<feature type="transmembrane region" description="Helical" evidence="10">
    <location>
        <begin position="36"/>
        <end position="60"/>
    </location>
</feature>
<keyword evidence="4 10" id="KW-1133">Transmembrane helix</keyword>
<feature type="transmembrane region" description="Helical" evidence="10">
    <location>
        <begin position="318"/>
        <end position="338"/>
    </location>
</feature>
<dbReference type="KEGG" id="gacu:117548963"/>
<dbReference type="Pfam" id="PF00001">
    <property type="entry name" value="7tm_1"/>
    <property type="match status" value="1"/>
</dbReference>
<dbReference type="PROSITE" id="PS50262">
    <property type="entry name" value="G_PROTEIN_RECEP_F1_2"/>
    <property type="match status" value="1"/>
</dbReference>
<feature type="transmembrane region" description="Helical" evidence="10">
    <location>
        <begin position="283"/>
        <end position="306"/>
    </location>
</feature>